<feature type="region of interest" description="Disordered" evidence="1">
    <location>
        <begin position="471"/>
        <end position="512"/>
    </location>
</feature>
<dbReference type="EMBL" id="JAHDYR010000003">
    <property type="protein sequence ID" value="KAG9397308.1"/>
    <property type="molecule type" value="Genomic_DNA"/>
</dbReference>
<dbReference type="AlphaFoldDB" id="A0A8J6B7M2"/>
<accession>A0A8J6B7M2</accession>
<evidence type="ECO:0000256" key="1">
    <source>
        <dbReference type="SAM" id="MobiDB-lite"/>
    </source>
</evidence>
<comment type="caution">
    <text evidence="2">The sequence shown here is derived from an EMBL/GenBank/DDBJ whole genome shotgun (WGS) entry which is preliminary data.</text>
</comment>
<dbReference type="Proteomes" id="UP000717585">
    <property type="component" value="Unassembled WGS sequence"/>
</dbReference>
<protein>
    <submittedName>
        <fullName evidence="2">Uncharacterized protein</fullName>
    </submittedName>
</protein>
<reference evidence="2" key="1">
    <citation type="submission" date="2021-05" db="EMBL/GenBank/DDBJ databases">
        <title>A free-living protist that lacks canonical eukaryotic 1 DNA replication and segregation systems.</title>
        <authorList>
            <person name="Salas-Leiva D.E."/>
            <person name="Tromer E.C."/>
            <person name="Curtis B.A."/>
            <person name="Jerlstrom-Hultqvist J."/>
            <person name="Kolisko M."/>
            <person name="Yi Z."/>
            <person name="Salas-Leiva J.S."/>
            <person name="Gallot-Lavallee L."/>
            <person name="Kops G.J.P.L."/>
            <person name="Archibald J.M."/>
            <person name="Simpson A.G.B."/>
            <person name="Roger A.J."/>
        </authorList>
    </citation>
    <scope>NUCLEOTIDE SEQUENCE</scope>
    <source>
        <strain evidence="2">BICM</strain>
    </source>
</reference>
<evidence type="ECO:0000313" key="3">
    <source>
        <dbReference type="Proteomes" id="UP000717585"/>
    </source>
</evidence>
<name>A0A8J6B7M2_9EUKA</name>
<proteinExistence type="predicted"/>
<sequence>MLRVLNAGYQIDHIGQIQNQSSPVPFVFGTRIAKDIPIPSFLVKLLNNTRKENGIDDSEIKMQFRLSLLLLPTGAPIGRTFSSAFVSPSHLKGCSGGIPYSSMADEDPFYRADVRFTEDTLMVCDVVEADHVAIVVEVVAAVVYTNPQGEVALSPLTVGWTANCSLFQLLRDHSSGRKKLPNYPEPCPAASFKLWPHTTSPRYLLSGAVTTRAHLAAMSKKHKDKLAAVYCAVQPVDMPNLSKIGQYLPRNRFVSRNTVIPGIARTTGSLAIQIRWDARPSGLDDLTNVPPAPDMEGTALLPFEEDPKTLTLTVQKVKFVGLSAAIEKARLALETMRHGTSSRALGYSVTFIVHNSLKAVSTRTTPLQGDTAVDEVAFTMPLQHHCFLVVAVTASLETETAAGPYGGSVTVCASSFAPFDPKTNELVPDLLPIWTAVTLSPMPLPWAAELLHLPQALCATEVEITAEVKQDLPQTPRRGPRATPKTPVRATRSMSTSRAVPPSPLAAADRSGLFTDGTGGSTFVSLSRTESMLGMVPPATPATPATDFNPTIGVCMRVDIKGMRFVGQPCLQDQFKTAVDTKNPTVSQDHDRYIKYRGNLELILFVGQVAQVRHRFSVSTQCQPGVNIDTGRDLVSDPIVLTASNPAPYGGHPVFLELRDNTGHSLGRMSLYSGIPRPFKRNMTAILAYDSMPVCRREGFLDEAVEVTADLEFSLDVPRATRVDDVDEADLTIVTPLDLAENVLTNVGVYGAVSKEVLAMLVEIGPYPWGVE</sequence>
<organism evidence="2 3">
    <name type="scientific">Carpediemonas membranifera</name>
    <dbReference type="NCBI Taxonomy" id="201153"/>
    <lineage>
        <taxon>Eukaryota</taxon>
        <taxon>Metamonada</taxon>
        <taxon>Carpediemonas-like organisms</taxon>
        <taxon>Carpediemonas</taxon>
    </lineage>
</organism>
<keyword evidence="3" id="KW-1185">Reference proteome</keyword>
<gene>
    <name evidence="2" type="ORF">J8273_1223</name>
</gene>
<evidence type="ECO:0000313" key="2">
    <source>
        <dbReference type="EMBL" id="KAG9397308.1"/>
    </source>
</evidence>